<dbReference type="InterPro" id="IPR023395">
    <property type="entry name" value="MCP_dom_sf"/>
</dbReference>
<gene>
    <name evidence="12" type="ORF">OBBRIDRAFT_790875</name>
</gene>
<evidence type="ECO:0000313" key="13">
    <source>
        <dbReference type="Proteomes" id="UP000250043"/>
    </source>
</evidence>
<feature type="repeat" description="Solcar" evidence="10">
    <location>
        <begin position="226"/>
        <end position="310"/>
    </location>
</feature>
<dbReference type="SUPFAM" id="SSF103506">
    <property type="entry name" value="Mitochondrial carrier"/>
    <property type="match status" value="1"/>
</dbReference>
<accession>A0A8E2B2J6</accession>
<dbReference type="GO" id="GO:0005743">
    <property type="term" value="C:mitochondrial inner membrane"/>
    <property type="evidence" value="ECO:0007669"/>
    <property type="project" value="UniProtKB-SubCell"/>
</dbReference>
<dbReference type="InterPro" id="IPR044677">
    <property type="entry name" value="SLC25A3/Pic2/Mir1-like"/>
</dbReference>
<evidence type="ECO:0000256" key="5">
    <source>
        <dbReference type="ARBA" id="ARBA00022737"/>
    </source>
</evidence>
<dbReference type="PANTHER" id="PTHR45671:SF15">
    <property type="entry name" value="MIR1-PHOSPHATE TRANSPORTER OF THE MITOCHONDRIAL CARRIER (MCF) FAMILY"/>
    <property type="match status" value="1"/>
</dbReference>
<dbReference type="Proteomes" id="UP000250043">
    <property type="component" value="Unassembled WGS sequence"/>
</dbReference>
<evidence type="ECO:0000256" key="1">
    <source>
        <dbReference type="ARBA" id="ARBA00004448"/>
    </source>
</evidence>
<keyword evidence="3 11" id="KW-0813">Transport</keyword>
<name>A0A8E2B2J6_9APHY</name>
<keyword evidence="9 10" id="KW-0472">Membrane</keyword>
<dbReference type="GO" id="GO:0005315">
    <property type="term" value="F:phosphate transmembrane transporter activity"/>
    <property type="evidence" value="ECO:0007669"/>
    <property type="project" value="InterPro"/>
</dbReference>
<evidence type="ECO:0000256" key="2">
    <source>
        <dbReference type="ARBA" id="ARBA00006375"/>
    </source>
</evidence>
<sequence>MAKAPEVSTKTAPRSTEFVVPQFTAKDYSSFCLAGALCCTVTHGAMTPIDVIKTRIQVDPALARSSLLSGGRYIIANEGPSALLTGFGPTAVGYLVQGGAKFAGYEFWKRQFCIIAGDPEAAVRYRTAIYLGASSVAEFFADILLTPLEATRIRLVSQRNYASGLVTGFTRLAREEGVRGLYAGFLPILCKQIPYAIGQFTVNEFCHELAYRSMSDETRRSLSPSATFGINLGSGVIAGFAAAILSQPADTLLSQINKGHDPEGSMVYRLVTLAKQAGFRGLFAGLGPRMIMTAGLVSGQFLLYGGIKDALGAPPGLEIHKESAKI</sequence>
<feature type="repeat" description="Solcar" evidence="10">
    <location>
        <begin position="125"/>
        <end position="209"/>
    </location>
</feature>
<keyword evidence="7" id="KW-1133">Transmembrane helix</keyword>
<evidence type="ECO:0000256" key="9">
    <source>
        <dbReference type="ARBA" id="ARBA00023136"/>
    </source>
</evidence>
<feature type="repeat" description="Solcar" evidence="10">
    <location>
        <begin position="26"/>
        <end position="111"/>
    </location>
</feature>
<comment type="similarity">
    <text evidence="2 11">Belongs to the mitochondrial carrier (TC 2.A.29) family.</text>
</comment>
<keyword evidence="4 10" id="KW-0812">Transmembrane</keyword>
<dbReference type="PROSITE" id="PS50920">
    <property type="entry name" value="SOLCAR"/>
    <property type="match status" value="3"/>
</dbReference>
<proteinExistence type="inferred from homology"/>
<evidence type="ECO:0000256" key="11">
    <source>
        <dbReference type="RuleBase" id="RU000488"/>
    </source>
</evidence>
<dbReference type="Gene3D" id="1.50.40.10">
    <property type="entry name" value="Mitochondrial carrier domain"/>
    <property type="match status" value="1"/>
</dbReference>
<evidence type="ECO:0000256" key="8">
    <source>
        <dbReference type="ARBA" id="ARBA00023128"/>
    </source>
</evidence>
<dbReference type="InterPro" id="IPR018108">
    <property type="entry name" value="MCP_transmembrane"/>
</dbReference>
<dbReference type="PANTHER" id="PTHR45671">
    <property type="entry name" value="SOLUTE CARRIER FAMILY 25 (MITOCHONDRIAL CARRIER PHOSPHATE CARRIER), MEMBER 3, LIKE-RELATED-RELATED"/>
    <property type="match status" value="1"/>
</dbReference>
<evidence type="ECO:0000313" key="12">
    <source>
        <dbReference type="EMBL" id="OCH92849.1"/>
    </source>
</evidence>
<organism evidence="12 13">
    <name type="scientific">Obba rivulosa</name>
    <dbReference type="NCBI Taxonomy" id="1052685"/>
    <lineage>
        <taxon>Eukaryota</taxon>
        <taxon>Fungi</taxon>
        <taxon>Dikarya</taxon>
        <taxon>Basidiomycota</taxon>
        <taxon>Agaricomycotina</taxon>
        <taxon>Agaricomycetes</taxon>
        <taxon>Polyporales</taxon>
        <taxon>Gelatoporiaceae</taxon>
        <taxon>Obba</taxon>
    </lineage>
</organism>
<dbReference type="AlphaFoldDB" id="A0A8E2B2J6"/>
<protein>
    <submittedName>
        <fullName evidence="12">Mitochondrial carrier</fullName>
    </submittedName>
</protein>
<evidence type="ECO:0000256" key="4">
    <source>
        <dbReference type="ARBA" id="ARBA00022692"/>
    </source>
</evidence>
<evidence type="ECO:0000256" key="7">
    <source>
        <dbReference type="ARBA" id="ARBA00022989"/>
    </source>
</evidence>
<keyword evidence="6" id="KW-0999">Mitochondrion inner membrane</keyword>
<evidence type="ECO:0000256" key="10">
    <source>
        <dbReference type="PROSITE-ProRule" id="PRU00282"/>
    </source>
</evidence>
<dbReference type="OrthoDB" id="427452at2759"/>
<dbReference type="GO" id="GO:1990547">
    <property type="term" value="P:mitochondrial phosphate ion transmembrane transport"/>
    <property type="evidence" value="ECO:0007669"/>
    <property type="project" value="InterPro"/>
</dbReference>
<dbReference type="EMBL" id="KV722363">
    <property type="protein sequence ID" value="OCH92849.1"/>
    <property type="molecule type" value="Genomic_DNA"/>
</dbReference>
<keyword evidence="13" id="KW-1185">Reference proteome</keyword>
<keyword evidence="5" id="KW-0677">Repeat</keyword>
<comment type="subcellular location">
    <subcellularLocation>
        <location evidence="1">Mitochondrion inner membrane</location>
        <topology evidence="1">Multi-pass membrane protein</topology>
    </subcellularLocation>
</comment>
<dbReference type="Pfam" id="PF00153">
    <property type="entry name" value="Mito_carr"/>
    <property type="match status" value="3"/>
</dbReference>
<reference evidence="12 13" key="1">
    <citation type="submission" date="2016-07" db="EMBL/GenBank/DDBJ databases">
        <title>Draft genome of the white-rot fungus Obba rivulosa 3A-2.</title>
        <authorList>
            <consortium name="DOE Joint Genome Institute"/>
            <person name="Miettinen O."/>
            <person name="Riley R."/>
            <person name="Acob R."/>
            <person name="Barry K."/>
            <person name="Cullen D."/>
            <person name="De Vries R."/>
            <person name="Hainaut M."/>
            <person name="Hatakka A."/>
            <person name="Henrissat B."/>
            <person name="Hilden K."/>
            <person name="Kuo R."/>
            <person name="Labutti K."/>
            <person name="Lipzen A."/>
            <person name="Makela M.R."/>
            <person name="Sandor L."/>
            <person name="Spatafora J.W."/>
            <person name="Grigoriev I.V."/>
            <person name="Hibbett D.S."/>
        </authorList>
    </citation>
    <scope>NUCLEOTIDE SEQUENCE [LARGE SCALE GENOMIC DNA]</scope>
    <source>
        <strain evidence="12 13">3A-2</strain>
    </source>
</reference>
<evidence type="ECO:0000256" key="6">
    <source>
        <dbReference type="ARBA" id="ARBA00022792"/>
    </source>
</evidence>
<keyword evidence="8" id="KW-0496">Mitochondrion</keyword>
<evidence type="ECO:0000256" key="3">
    <source>
        <dbReference type="ARBA" id="ARBA00022448"/>
    </source>
</evidence>